<evidence type="ECO:0000256" key="7">
    <source>
        <dbReference type="SAM" id="MobiDB-lite"/>
    </source>
</evidence>
<evidence type="ECO:0000256" key="3">
    <source>
        <dbReference type="ARBA" id="ARBA00022771"/>
    </source>
</evidence>
<dbReference type="Gene3D" id="2.60.40.10">
    <property type="entry name" value="Immunoglobulins"/>
    <property type="match status" value="1"/>
</dbReference>
<evidence type="ECO:0000313" key="9">
    <source>
        <dbReference type="Ensembl" id="ENSCCRP00000049882.2"/>
    </source>
</evidence>
<dbReference type="GeneTree" id="ENSGT00390000016335"/>
<name>A0A8C1CJV4_CYPCA</name>
<dbReference type="PANTHER" id="PTHR20930">
    <property type="entry name" value="OVARIAN CARCINOMA ANTIGEN CA125-RELATED"/>
    <property type="match status" value="1"/>
</dbReference>
<keyword evidence="6" id="KW-0175">Coiled coil</keyword>
<dbReference type="GO" id="GO:0008270">
    <property type="term" value="F:zinc ion binding"/>
    <property type="evidence" value="ECO:0007669"/>
    <property type="project" value="UniProtKB-KW"/>
</dbReference>
<feature type="region of interest" description="Disordered" evidence="7">
    <location>
        <begin position="224"/>
        <end position="248"/>
    </location>
</feature>
<dbReference type="Proteomes" id="UP001108240">
    <property type="component" value="Unplaced"/>
</dbReference>
<reference evidence="9" key="1">
    <citation type="submission" date="2025-08" db="UniProtKB">
        <authorList>
            <consortium name="Ensembl"/>
        </authorList>
    </citation>
    <scope>IDENTIFICATION</scope>
</reference>
<comment type="subcellular location">
    <subcellularLocation>
        <location evidence="1">Cytoplasmic vesicle</location>
        <location evidence="1">Autophagosome</location>
    </subcellularLocation>
</comment>
<feature type="compositionally biased region" description="Basic and acidic residues" evidence="7">
    <location>
        <begin position="698"/>
        <end position="710"/>
    </location>
</feature>
<dbReference type="Gene3D" id="3.10.20.90">
    <property type="entry name" value="Phosphatidylinositol 3-kinase Catalytic Subunit, Chain A, domain 1"/>
    <property type="match status" value="1"/>
</dbReference>
<feature type="compositionally biased region" description="Low complexity" evidence="7">
    <location>
        <begin position="179"/>
        <end position="191"/>
    </location>
</feature>
<dbReference type="GO" id="GO:0000407">
    <property type="term" value="C:phagophore assembly site"/>
    <property type="evidence" value="ECO:0007669"/>
    <property type="project" value="TreeGrafter"/>
</dbReference>
<feature type="compositionally biased region" description="Polar residues" evidence="7">
    <location>
        <begin position="327"/>
        <end position="338"/>
    </location>
</feature>
<keyword evidence="5" id="KW-0968">Cytoplasmic vesicle</keyword>
<dbReference type="SUPFAM" id="SSF54277">
    <property type="entry name" value="CAD &amp; PB1 domains"/>
    <property type="match status" value="1"/>
</dbReference>
<reference evidence="9" key="2">
    <citation type="submission" date="2025-09" db="UniProtKB">
        <authorList>
            <consortium name="Ensembl"/>
        </authorList>
    </citation>
    <scope>IDENTIFICATION</scope>
</reference>
<evidence type="ECO:0000313" key="10">
    <source>
        <dbReference type="Proteomes" id="UP001108240"/>
    </source>
</evidence>
<keyword evidence="4" id="KW-0862">Zinc</keyword>
<feature type="domain" description="Nbr1 FW" evidence="8">
    <location>
        <begin position="354"/>
        <end position="453"/>
    </location>
</feature>
<dbReference type="GO" id="GO:0031410">
    <property type="term" value="C:cytoplasmic vesicle"/>
    <property type="evidence" value="ECO:0007669"/>
    <property type="project" value="UniProtKB-KW"/>
</dbReference>
<feature type="coiled-coil region" evidence="6">
    <location>
        <begin position="251"/>
        <end position="290"/>
    </location>
</feature>
<dbReference type="Ensembl" id="ENSCCRT00000054036.2">
    <property type="protein sequence ID" value="ENSCCRP00000049882.2"/>
    <property type="gene ID" value="ENSCCRG00000064272.1"/>
</dbReference>
<feature type="region of interest" description="Disordered" evidence="7">
    <location>
        <begin position="536"/>
        <end position="593"/>
    </location>
</feature>
<accession>A0A8C1CJV4</accession>
<evidence type="ECO:0000256" key="2">
    <source>
        <dbReference type="ARBA" id="ARBA00022723"/>
    </source>
</evidence>
<dbReference type="CDD" id="cd14947">
    <property type="entry name" value="NBR1_like"/>
    <property type="match status" value="1"/>
</dbReference>
<dbReference type="GO" id="GO:0005776">
    <property type="term" value="C:autophagosome"/>
    <property type="evidence" value="ECO:0007669"/>
    <property type="project" value="UniProtKB-SubCell"/>
</dbReference>
<evidence type="ECO:0000256" key="1">
    <source>
        <dbReference type="ARBA" id="ARBA00004419"/>
    </source>
</evidence>
<feature type="region of interest" description="Disordered" evidence="7">
    <location>
        <begin position="162"/>
        <end position="199"/>
    </location>
</feature>
<keyword evidence="2" id="KW-0479">Metal-binding</keyword>
<sequence>MNLPVTVKVNFRGNVKKYPVLDTNKAQWETVEAWIKTTFGLSHFQVKYFDEDNEEANQLHMNVYKMKGQAEGGAVKAELKELKIDPRPAPPYRARVKMADKETQVTPERDSAVAKENKGMKTEEEAVPTWFKSYMDRFKDQVVREVVDRMCSEFSGQCCTHRALDPPAEEPSTSGTQKATSSTTLRASSSTPNCSSCKGPATGGGYQCSVCPSCILCEPCSHKHDPSHNLKRTRTPLSVPERGVTPEPRFLRRGDRTVRKAERQRLKAERRQLKAEVKEIKKKLRLEKKGLLWSGASNGTSSSGLAPAPGTSLGPGSAPAPALCPDPQTSSPEGPKVSCSTLVPTMTALFLDENLPDGTCLEPGTKFIKYWKMRNTGNISWTSDTKLKFMWGNLTLGSREQKEVAVPFLQPGQVGVVSVAFVAPLLEGTYTSHWRLAHCGVQFGPRVWCSIVVVPSAEQKPTHCSKSLRTDLHLMRKDGMFWSGTRDCEASTRSRREYYIPSVDLLMAQDLLSFELLDINIVQELEKVPVNAPADMTSSVSPLPHNGPLLGKHGTGLSKVEAGHSGRKKSQALQPQRQNELLDVPGSEEGDEDISGTQFVCETVIRSLTLEEEPERKPQCRTRPNIRRHDVHDVARYQERSLLVTNNRPFSIINRPEAPVPVITEEPAMPVLSEALIGSNENLYTDPAAQDENEEEVEQKGHENDQIKEEEAGEWDEVSSQVSSASSEDYIVILPDCFDTSRPLGESMYSSAMSQPAVPLANEPEVPQIQSTAEGENEEPIPVPALQNSLNQMLCTSQILDTSPLIPEMIHPPIALSPPPSLRTHRSVRSHDLESGPGASDKNTSCQPDDDSSGF</sequence>
<feature type="region of interest" description="Disordered" evidence="7">
    <location>
        <begin position="296"/>
        <end position="338"/>
    </location>
</feature>
<feature type="region of interest" description="Disordered" evidence="7">
    <location>
        <begin position="98"/>
        <end position="120"/>
    </location>
</feature>
<dbReference type="InterPro" id="IPR013783">
    <property type="entry name" value="Ig-like_fold"/>
</dbReference>
<proteinExistence type="predicted"/>
<dbReference type="AlphaFoldDB" id="A0A8C1CJV4"/>
<dbReference type="SUPFAM" id="SSF57850">
    <property type="entry name" value="RING/U-box"/>
    <property type="match status" value="1"/>
</dbReference>
<protein>
    <submittedName>
        <fullName evidence="9">NBR1 autophagy cargo receptor a</fullName>
    </submittedName>
</protein>
<dbReference type="InterPro" id="IPR032350">
    <property type="entry name" value="Nbr1_FW"/>
</dbReference>
<evidence type="ECO:0000259" key="8">
    <source>
        <dbReference type="Pfam" id="PF16158"/>
    </source>
</evidence>
<dbReference type="PANTHER" id="PTHR20930:SF4">
    <property type="entry name" value="NEXT TO BRCA1 GENE 1 PROTEIN ISOFORM X1"/>
    <property type="match status" value="1"/>
</dbReference>
<evidence type="ECO:0000256" key="6">
    <source>
        <dbReference type="SAM" id="Coils"/>
    </source>
</evidence>
<dbReference type="GO" id="GO:0043130">
    <property type="term" value="F:ubiquitin binding"/>
    <property type="evidence" value="ECO:0007669"/>
    <property type="project" value="TreeGrafter"/>
</dbReference>
<evidence type="ECO:0000256" key="4">
    <source>
        <dbReference type="ARBA" id="ARBA00022833"/>
    </source>
</evidence>
<evidence type="ECO:0000256" key="5">
    <source>
        <dbReference type="ARBA" id="ARBA00023329"/>
    </source>
</evidence>
<dbReference type="FunFam" id="2.60.40.10:FF:000199">
    <property type="entry name" value="next to BRCA1 gene 1 protein-like"/>
    <property type="match status" value="1"/>
</dbReference>
<dbReference type="GO" id="GO:0016236">
    <property type="term" value="P:macroautophagy"/>
    <property type="evidence" value="ECO:0007669"/>
    <property type="project" value="TreeGrafter"/>
</dbReference>
<organism evidence="9 10">
    <name type="scientific">Cyprinus carpio carpio</name>
    <dbReference type="NCBI Taxonomy" id="630221"/>
    <lineage>
        <taxon>Eukaryota</taxon>
        <taxon>Metazoa</taxon>
        <taxon>Chordata</taxon>
        <taxon>Craniata</taxon>
        <taxon>Vertebrata</taxon>
        <taxon>Euteleostomi</taxon>
        <taxon>Actinopterygii</taxon>
        <taxon>Neopterygii</taxon>
        <taxon>Teleostei</taxon>
        <taxon>Ostariophysi</taxon>
        <taxon>Cypriniformes</taxon>
        <taxon>Cyprinidae</taxon>
        <taxon>Cyprininae</taxon>
        <taxon>Cyprinus</taxon>
    </lineage>
</organism>
<keyword evidence="10" id="KW-1185">Reference proteome</keyword>
<dbReference type="Pfam" id="PF16158">
    <property type="entry name" value="N_BRCA1_IG"/>
    <property type="match status" value="1"/>
</dbReference>
<feature type="region of interest" description="Disordered" evidence="7">
    <location>
        <begin position="688"/>
        <end position="721"/>
    </location>
</feature>
<feature type="region of interest" description="Disordered" evidence="7">
    <location>
        <begin position="811"/>
        <end position="855"/>
    </location>
</feature>
<keyword evidence="3" id="KW-0863">Zinc-finger</keyword>